<sequence length="77" mass="8712">MKKHSARVAPLSACNSPVLTLTKVEGYESTCYKKLGPIRYKSSNMDDLVIAVIWDRFPQMRVTLIVIEPKVLFSTLL</sequence>
<dbReference type="Proteomes" id="UP000269221">
    <property type="component" value="Unassembled WGS sequence"/>
</dbReference>
<gene>
    <name evidence="1" type="ORF">DUI87_10272</name>
</gene>
<evidence type="ECO:0000313" key="2">
    <source>
        <dbReference type="Proteomes" id="UP000269221"/>
    </source>
</evidence>
<comment type="caution">
    <text evidence="1">The sequence shown here is derived from an EMBL/GenBank/DDBJ whole genome shotgun (WGS) entry which is preliminary data.</text>
</comment>
<protein>
    <submittedName>
        <fullName evidence="1">Uncharacterized protein</fullName>
    </submittedName>
</protein>
<dbReference type="AlphaFoldDB" id="A0A3M0L019"/>
<organism evidence="1 2">
    <name type="scientific">Hirundo rustica rustica</name>
    <dbReference type="NCBI Taxonomy" id="333673"/>
    <lineage>
        <taxon>Eukaryota</taxon>
        <taxon>Metazoa</taxon>
        <taxon>Chordata</taxon>
        <taxon>Craniata</taxon>
        <taxon>Vertebrata</taxon>
        <taxon>Euteleostomi</taxon>
        <taxon>Archelosauria</taxon>
        <taxon>Archosauria</taxon>
        <taxon>Dinosauria</taxon>
        <taxon>Saurischia</taxon>
        <taxon>Theropoda</taxon>
        <taxon>Coelurosauria</taxon>
        <taxon>Aves</taxon>
        <taxon>Neognathae</taxon>
        <taxon>Neoaves</taxon>
        <taxon>Telluraves</taxon>
        <taxon>Australaves</taxon>
        <taxon>Passeriformes</taxon>
        <taxon>Sylvioidea</taxon>
        <taxon>Hirundinidae</taxon>
        <taxon>Hirundo</taxon>
    </lineage>
</organism>
<reference evidence="1 2" key="1">
    <citation type="submission" date="2018-07" db="EMBL/GenBank/DDBJ databases">
        <title>A high quality draft genome assembly of the barn swallow (H. rustica rustica).</title>
        <authorList>
            <person name="Formenti G."/>
            <person name="Chiara M."/>
            <person name="Poveda L."/>
            <person name="Francoijs K.-J."/>
            <person name="Bonisoli-Alquati A."/>
            <person name="Canova L."/>
            <person name="Gianfranceschi L."/>
            <person name="Horner D.S."/>
            <person name="Saino N."/>
        </authorList>
    </citation>
    <scope>NUCLEOTIDE SEQUENCE [LARGE SCALE GENOMIC DNA]</scope>
    <source>
        <strain evidence="1">Chelidonia</strain>
        <tissue evidence="1">Blood</tissue>
    </source>
</reference>
<evidence type="ECO:0000313" key="1">
    <source>
        <dbReference type="EMBL" id="RMC12747.1"/>
    </source>
</evidence>
<proteinExistence type="predicted"/>
<dbReference type="EMBL" id="QRBI01000106">
    <property type="protein sequence ID" value="RMC12747.1"/>
    <property type="molecule type" value="Genomic_DNA"/>
</dbReference>
<accession>A0A3M0L019</accession>
<name>A0A3M0L019_HIRRU</name>
<dbReference type="OrthoDB" id="10561209at2759"/>
<keyword evidence="2" id="KW-1185">Reference proteome</keyword>